<organism evidence="11 12">
    <name type="scientific">Camelus ferus</name>
    <name type="common">Wild bactrian camel</name>
    <name type="synonym">Camelus bactrianus ferus</name>
    <dbReference type="NCBI Taxonomy" id="419612"/>
    <lineage>
        <taxon>Eukaryota</taxon>
        <taxon>Metazoa</taxon>
        <taxon>Chordata</taxon>
        <taxon>Craniata</taxon>
        <taxon>Vertebrata</taxon>
        <taxon>Euteleostomi</taxon>
        <taxon>Mammalia</taxon>
        <taxon>Eutheria</taxon>
        <taxon>Laurasiatheria</taxon>
        <taxon>Artiodactyla</taxon>
        <taxon>Tylopoda</taxon>
        <taxon>Camelidae</taxon>
        <taxon>Camelus</taxon>
    </lineage>
</organism>
<dbReference type="GeneID" id="106728830"/>
<name>A0A8B8SLT5_CAMFR</name>
<keyword evidence="11" id="KW-1185">Reference proteome</keyword>
<evidence type="ECO:0000256" key="6">
    <source>
        <dbReference type="ARBA" id="ARBA00023242"/>
    </source>
</evidence>
<evidence type="ECO:0000256" key="1">
    <source>
        <dbReference type="ARBA" id="ARBA00004123"/>
    </source>
</evidence>
<dbReference type="GO" id="GO:0070525">
    <property type="term" value="P:tRNA threonylcarbamoyladenosine metabolic process"/>
    <property type="evidence" value="ECO:0007669"/>
    <property type="project" value="TreeGrafter"/>
</dbReference>
<evidence type="ECO:0000256" key="10">
    <source>
        <dbReference type="SAM" id="MobiDB-lite"/>
    </source>
</evidence>
<dbReference type="GO" id="GO:0008033">
    <property type="term" value="P:tRNA processing"/>
    <property type="evidence" value="ECO:0007669"/>
    <property type="project" value="UniProtKB-KW"/>
</dbReference>
<dbReference type="RefSeq" id="XP_032331188.1">
    <property type="nucleotide sequence ID" value="XM_032475297.1"/>
</dbReference>
<dbReference type="InterPro" id="IPR015419">
    <property type="entry name" value="CTAG/Pcc1"/>
</dbReference>
<dbReference type="PANTHER" id="PTHR31283:SF5">
    <property type="entry name" value="EKC_KEOPS COMPLEX SUBUNIT LAGE3"/>
    <property type="match status" value="1"/>
</dbReference>
<evidence type="ECO:0000256" key="9">
    <source>
        <dbReference type="ARBA" id="ARBA00076355"/>
    </source>
</evidence>
<dbReference type="GO" id="GO:0005737">
    <property type="term" value="C:cytoplasm"/>
    <property type="evidence" value="ECO:0007669"/>
    <property type="project" value="UniProtKB-SubCell"/>
</dbReference>
<sequence length="227" mass="21797">MQAADLGGGGVAGGAEGQGGPDVPGGQEGPGGGGAGEAGAAAGGAPPVERAPHAPGPGGDALRGLGGHALPGPGGHAAPWPGGHAMPGLGGHAAPGPGGHAAPGPGGHAGQWPGTHAASRLGGPVRPTATGPGSQLLQFSLTVSFPSPVEAEMAGQSLAPRVQPYQGAVQKELIVSGNILAIRLTAGDPGQLRISITSCLNQLSLLVQTMQHSVPLFFTKPRPGNRA</sequence>
<reference evidence="12" key="1">
    <citation type="submission" date="2025-08" db="UniProtKB">
        <authorList>
            <consortium name="RefSeq"/>
        </authorList>
    </citation>
    <scope>IDENTIFICATION</scope>
    <source>
        <tissue evidence="12">Ear skin</tissue>
    </source>
</reference>
<gene>
    <name evidence="12" type="primary">LOC106728830</name>
</gene>
<evidence type="ECO:0000256" key="3">
    <source>
        <dbReference type="ARBA" id="ARBA00007073"/>
    </source>
</evidence>
<evidence type="ECO:0000313" key="12">
    <source>
        <dbReference type="RefSeq" id="XP_032331188.1"/>
    </source>
</evidence>
<dbReference type="FunFam" id="3.30.310.50:FF:000005">
    <property type="entry name" value="L antigen family member 3"/>
    <property type="match status" value="1"/>
</dbReference>
<proteinExistence type="inferred from homology"/>
<accession>A0A8B8SLT5</accession>
<protein>
    <recommendedName>
        <fullName evidence="9">L antigen family member 3</fullName>
    </recommendedName>
</protein>
<dbReference type="KEGG" id="cfr:106728830"/>
<feature type="region of interest" description="Disordered" evidence="10">
    <location>
        <begin position="1"/>
        <end position="133"/>
    </location>
</feature>
<evidence type="ECO:0000256" key="7">
    <source>
        <dbReference type="ARBA" id="ARBA00053047"/>
    </source>
</evidence>
<evidence type="ECO:0000313" key="11">
    <source>
        <dbReference type="Proteomes" id="UP000694856"/>
    </source>
</evidence>
<comment type="subcellular location">
    <subcellularLocation>
        <location evidence="2">Cytoplasm</location>
    </subcellularLocation>
    <subcellularLocation>
        <location evidence="1">Nucleus</location>
    </subcellularLocation>
</comment>
<comment type="function">
    <text evidence="7">Component of the EKC/KEOPS complex that is required for the formation of a threonylcarbamoyl group on adenosine at position 37 (t(6)A37) in tRNAs that read codons beginning with adenine. The complex is probably involved in the transfer of the threonylcarbamoyl moiety of threonylcarbamoyl-AMP (TC-AMP) to the N6 group of A37. LAGE3 functions as a dimerization module for the complex.</text>
</comment>
<dbReference type="AlphaFoldDB" id="A0A8B8SLT5"/>
<feature type="compositionally biased region" description="Gly residues" evidence="10">
    <location>
        <begin position="1"/>
        <end position="37"/>
    </location>
</feature>
<comment type="subunit">
    <text evidence="8">Component of the EKC/KEOPS complex composed of at least GON7, TP53RK, TPRKB, OSGEP and LAGE3; the whole complex dimerizes.</text>
</comment>
<dbReference type="GO" id="GO:0000408">
    <property type="term" value="C:EKC/KEOPS complex"/>
    <property type="evidence" value="ECO:0007669"/>
    <property type="project" value="TreeGrafter"/>
</dbReference>
<keyword evidence="4" id="KW-0963">Cytoplasm</keyword>
<dbReference type="Pfam" id="PF09341">
    <property type="entry name" value="Pcc1"/>
    <property type="match status" value="1"/>
</dbReference>
<dbReference type="Proteomes" id="UP000694856">
    <property type="component" value="Chromosome X"/>
</dbReference>
<feature type="compositionally biased region" description="Low complexity" evidence="10">
    <location>
        <begin position="38"/>
        <end position="48"/>
    </location>
</feature>
<evidence type="ECO:0000256" key="5">
    <source>
        <dbReference type="ARBA" id="ARBA00022694"/>
    </source>
</evidence>
<dbReference type="GO" id="GO:0005634">
    <property type="term" value="C:nucleus"/>
    <property type="evidence" value="ECO:0007669"/>
    <property type="project" value="UniProtKB-SubCell"/>
</dbReference>
<dbReference type="PANTHER" id="PTHR31283">
    <property type="entry name" value="EKC/KEOPS COMPLEX SUBUNIT PCC1 FAMILY MEMBER"/>
    <property type="match status" value="1"/>
</dbReference>
<evidence type="ECO:0000256" key="8">
    <source>
        <dbReference type="ARBA" id="ARBA00062157"/>
    </source>
</evidence>
<evidence type="ECO:0000256" key="2">
    <source>
        <dbReference type="ARBA" id="ARBA00004496"/>
    </source>
</evidence>
<feature type="compositionally biased region" description="Low complexity" evidence="10">
    <location>
        <begin position="76"/>
        <end position="87"/>
    </location>
</feature>
<feature type="compositionally biased region" description="Gly residues" evidence="10">
    <location>
        <begin position="88"/>
        <end position="109"/>
    </location>
</feature>
<evidence type="ECO:0000256" key="4">
    <source>
        <dbReference type="ARBA" id="ARBA00022490"/>
    </source>
</evidence>
<comment type="similarity">
    <text evidence="3">Belongs to the CTAG/PCC1 family.</text>
</comment>
<keyword evidence="6" id="KW-0539">Nucleus</keyword>
<dbReference type="Gene3D" id="3.30.310.50">
    <property type="entry name" value="Alpha-D-phosphohexomutase, C-terminal domain"/>
    <property type="match status" value="1"/>
</dbReference>
<keyword evidence="5" id="KW-0819">tRNA processing</keyword>
<feature type="compositionally biased region" description="Gly residues" evidence="10">
    <location>
        <begin position="56"/>
        <end position="75"/>
    </location>
</feature>